<dbReference type="EMBL" id="JAQQFM010000005">
    <property type="protein sequence ID" value="MFL9925168.1"/>
    <property type="molecule type" value="Genomic_DNA"/>
</dbReference>
<dbReference type="CDD" id="cd01285">
    <property type="entry name" value="nucleoside_deaminase"/>
    <property type="match status" value="1"/>
</dbReference>
<dbReference type="NCBIfam" id="NF008113">
    <property type="entry name" value="PRK10860.1"/>
    <property type="match status" value="1"/>
</dbReference>
<comment type="similarity">
    <text evidence="1">Belongs to the cytidine and deoxycytidylate deaminase family. ADAT2 subfamily.</text>
</comment>
<feature type="binding site" evidence="8">
    <location>
        <position position="112"/>
    </location>
    <ligand>
        <name>Zn(2+)</name>
        <dbReference type="ChEBI" id="CHEBI:29105"/>
        <note>catalytic</note>
    </ligand>
</feature>
<evidence type="ECO:0000313" key="11">
    <source>
        <dbReference type="Proteomes" id="UP001629246"/>
    </source>
</evidence>
<evidence type="ECO:0000259" key="9">
    <source>
        <dbReference type="PROSITE" id="PS51747"/>
    </source>
</evidence>
<sequence>MTLSLPTSTPTSSEVQTPVVSAADLRDRQDLGFMQAALEQAAHARALGEVPVGAVVVRDGEIIASGFNQPIGRHDPSAHAEIMALRAAAEKLGNYRLPGCELYVTLEPCVMCSGAMMHARLARVVFGATDPKTGACGSVLNLFAQEQLNHHTQVQGGVLAQECGDLLKAFFAERREQLRLKRLQAAAASAEQNPIDD</sequence>
<dbReference type="InterPro" id="IPR028883">
    <property type="entry name" value="tRNA_aden_deaminase"/>
</dbReference>
<gene>
    <name evidence="8 10" type="primary">tadA</name>
    <name evidence="10" type="ORF">PQR62_12900</name>
</gene>
<keyword evidence="11" id="KW-1185">Reference proteome</keyword>
<dbReference type="InterPro" id="IPR016193">
    <property type="entry name" value="Cytidine_deaminase-like"/>
</dbReference>
<evidence type="ECO:0000256" key="5">
    <source>
        <dbReference type="ARBA" id="ARBA00022801"/>
    </source>
</evidence>
<evidence type="ECO:0000313" key="10">
    <source>
        <dbReference type="EMBL" id="MFL9925168.1"/>
    </source>
</evidence>
<dbReference type="PROSITE" id="PS00903">
    <property type="entry name" value="CYT_DCMP_DEAMINASES_1"/>
    <property type="match status" value="1"/>
</dbReference>
<feature type="active site" description="Proton donor" evidence="8">
    <location>
        <position position="81"/>
    </location>
</feature>
<comment type="caution">
    <text evidence="10">The sequence shown here is derived from an EMBL/GenBank/DDBJ whole genome shotgun (WGS) entry which is preliminary data.</text>
</comment>
<keyword evidence="6 8" id="KW-0862">Zinc</keyword>
<evidence type="ECO:0000256" key="6">
    <source>
        <dbReference type="ARBA" id="ARBA00022833"/>
    </source>
</evidence>
<proteinExistence type="inferred from homology"/>
<dbReference type="Pfam" id="PF00383">
    <property type="entry name" value="dCMP_cyt_deam_1"/>
    <property type="match status" value="1"/>
</dbReference>
<comment type="catalytic activity">
    <reaction evidence="7 8">
        <text>adenosine(34) in tRNA + H2O + H(+) = inosine(34) in tRNA + NH4(+)</text>
        <dbReference type="Rhea" id="RHEA:43168"/>
        <dbReference type="Rhea" id="RHEA-COMP:10373"/>
        <dbReference type="Rhea" id="RHEA-COMP:10374"/>
        <dbReference type="ChEBI" id="CHEBI:15377"/>
        <dbReference type="ChEBI" id="CHEBI:15378"/>
        <dbReference type="ChEBI" id="CHEBI:28938"/>
        <dbReference type="ChEBI" id="CHEBI:74411"/>
        <dbReference type="ChEBI" id="CHEBI:82852"/>
        <dbReference type="EC" id="3.5.4.33"/>
    </reaction>
</comment>
<accession>A0ABW9ABL9</accession>
<keyword evidence="5 8" id="KW-0378">Hydrolase</keyword>
<dbReference type="PANTHER" id="PTHR11079:SF202">
    <property type="entry name" value="TRNA-SPECIFIC ADENOSINE DEAMINASE"/>
    <property type="match status" value="1"/>
</dbReference>
<comment type="function">
    <text evidence="8">Catalyzes the deamination of adenosine to inosine at the wobble position 34 of tRNA(Arg2).</text>
</comment>
<dbReference type="RefSeq" id="WP_408158351.1">
    <property type="nucleotide sequence ID" value="NZ_JAQQFM010000005.1"/>
</dbReference>
<name>A0ABW9ABL9_9BURK</name>
<evidence type="ECO:0000256" key="3">
    <source>
        <dbReference type="ARBA" id="ARBA00022694"/>
    </source>
</evidence>
<dbReference type="PANTHER" id="PTHR11079">
    <property type="entry name" value="CYTOSINE DEAMINASE FAMILY MEMBER"/>
    <property type="match status" value="1"/>
</dbReference>
<dbReference type="SUPFAM" id="SSF53927">
    <property type="entry name" value="Cytidine deaminase-like"/>
    <property type="match status" value="1"/>
</dbReference>
<dbReference type="EC" id="3.5.4.33" evidence="8"/>
<dbReference type="PROSITE" id="PS51747">
    <property type="entry name" value="CYT_DCMP_DEAMINASES_2"/>
    <property type="match status" value="1"/>
</dbReference>
<evidence type="ECO:0000256" key="1">
    <source>
        <dbReference type="ARBA" id="ARBA00010669"/>
    </source>
</evidence>
<keyword evidence="4 8" id="KW-0479">Metal-binding</keyword>
<comment type="cofactor">
    <cofactor evidence="8">
        <name>Zn(2+)</name>
        <dbReference type="ChEBI" id="CHEBI:29105"/>
    </cofactor>
    <text evidence="8">Binds 1 zinc ion per subunit.</text>
</comment>
<evidence type="ECO:0000256" key="8">
    <source>
        <dbReference type="HAMAP-Rule" id="MF_00972"/>
    </source>
</evidence>
<dbReference type="HAMAP" id="MF_00972">
    <property type="entry name" value="tRNA_aden_deaminase"/>
    <property type="match status" value="1"/>
</dbReference>
<dbReference type="Proteomes" id="UP001629246">
    <property type="component" value="Unassembled WGS sequence"/>
</dbReference>
<comment type="subunit">
    <text evidence="2 8">Homodimer.</text>
</comment>
<feature type="binding site" evidence="8">
    <location>
        <position position="109"/>
    </location>
    <ligand>
        <name>Zn(2+)</name>
        <dbReference type="ChEBI" id="CHEBI:29105"/>
        <note>catalytic</note>
    </ligand>
</feature>
<dbReference type="InterPro" id="IPR002125">
    <property type="entry name" value="CMP_dCMP_dom"/>
</dbReference>
<evidence type="ECO:0000256" key="7">
    <source>
        <dbReference type="ARBA" id="ARBA00048045"/>
    </source>
</evidence>
<keyword evidence="3 8" id="KW-0819">tRNA processing</keyword>
<dbReference type="InterPro" id="IPR016192">
    <property type="entry name" value="APOBEC/CMP_deaminase_Zn-bd"/>
</dbReference>
<feature type="binding site" evidence="8">
    <location>
        <position position="79"/>
    </location>
    <ligand>
        <name>Zn(2+)</name>
        <dbReference type="ChEBI" id="CHEBI:29105"/>
        <note>catalytic</note>
    </ligand>
</feature>
<reference evidence="10 11" key="1">
    <citation type="journal article" date="2024" name="Chem. Sci.">
        <title>Discovery of megapolipeptins by genome mining of a Burkholderiales bacteria collection.</title>
        <authorList>
            <person name="Paulo B.S."/>
            <person name="Recchia M.J.J."/>
            <person name="Lee S."/>
            <person name="Fergusson C.H."/>
            <person name="Romanowski S.B."/>
            <person name="Hernandez A."/>
            <person name="Krull N."/>
            <person name="Liu D.Y."/>
            <person name="Cavanagh H."/>
            <person name="Bos A."/>
            <person name="Gray C.A."/>
            <person name="Murphy B.T."/>
            <person name="Linington R.G."/>
            <person name="Eustaquio A.S."/>
        </authorList>
    </citation>
    <scope>NUCLEOTIDE SEQUENCE [LARGE SCALE GENOMIC DNA]</scope>
    <source>
        <strain evidence="10 11">RL21-008-BIB-A</strain>
    </source>
</reference>
<protein>
    <recommendedName>
        <fullName evidence="8">tRNA-specific adenosine deaminase</fullName>
        <ecNumber evidence="8">3.5.4.33</ecNumber>
    </recommendedName>
</protein>
<evidence type="ECO:0000256" key="2">
    <source>
        <dbReference type="ARBA" id="ARBA00011738"/>
    </source>
</evidence>
<organism evidence="10 11">
    <name type="scientific">Herbaspirillum lusitanum</name>
    <dbReference type="NCBI Taxonomy" id="213312"/>
    <lineage>
        <taxon>Bacteria</taxon>
        <taxon>Pseudomonadati</taxon>
        <taxon>Pseudomonadota</taxon>
        <taxon>Betaproteobacteria</taxon>
        <taxon>Burkholderiales</taxon>
        <taxon>Oxalobacteraceae</taxon>
        <taxon>Herbaspirillum</taxon>
    </lineage>
</organism>
<dbReference type="GO" id="GO:0052717">
    <property type="term" value="F:tRNA-specific adenosine-34 deaminase activity"/>
    <property type="evidence" value="ECO:0007669"/>
    <property type="project" value="UniProtKB-EC"/>
</dbReference>
<dbReference type="Gene3D" id="3.40.140.10">
    <property type="entry name" value="Cytidine Deaminase, domain 2"/>
    <property type="match status" value="1"/>
</dbReference>
<evidence type="ECO:0000256" key="4">
    <source>
        <dbReference type="ARBA" id="ARBA00022723"/>
    </source>
</evidence>
<feature type="domain" description="CMP/dCMP-type deaminase" evidence="9">
    <location>
        <begin position="28"/>
        <end position="147"/>
    </location>
</feature>